<dbReference type="EMBL" id="LRBP01000030">
    <property type="protein sequence ID" value="OII71310.1"/>
    <property type="molecule type" value="Genomic_DNA"/>
</dbReference>
<dbReference type="PANTHER" id="PTHR12409">
    <property type="entry name" value="PREFOLDIN SUBUNIT 3"/>
    <property type="match status" value="1"/>
</dbReference>
<protein>
    <recommendedName>
        <fullName evidence="3">Prefoldin subunit 3</fullName>
    </recommendedName>
</protein>
<gene>
    <name evidence="4" type="ORF">cubi_01785</name>
</gene>
<dbReference type="InterPro" id="IPR016655">
    <property type="entry name" value="PFD3"/>
</dbReference>
<dbReference type="InterPro" id="IPR009053">
    <property type="entry name" value="Prefoldin"/>
</dbReference>
<keyword evidence="5" id="KW-1185">Reference proteome</keyword>
<dbReference type="GO" id="GO:0005737">
    <property type="term" value="C:cytoplasm"/>
    <property type="evidence" value="ECO:0007669"/>
    <property type="project" value="TreeGrafter"/>
</dbReference>
<dbReference type="OrthoDB" id="6375174at2759"/>
<dbReference type="InterPro" id="IPR004127">
    <property type="entry name" value="Prefoldin_subunit_alpha"/>
</dbReference>
<dbReference type="AlphaFoldDB" id="A0A1J4MAQ8"/>
<dbReference type="GO" id="GO:0016272">
    <property type="term" value="C:prefoldin complex"/>
    <property type="evidence" value="ECO:0007669"/>
    <property type="project" value="UniProtKB-UniRule"/>
</dbReference>
<dbReference type="VEuPathDB" id="CryptoDB:cubi_01785"/>
<evidence type="ECO:0000256" key="1">
    <source>
        <dbReference type="ARBA" id="ARBA00010048"/>
    </source>
</evidence>
<sequence length="181" mass="20775">MISDLIIKDEVGPGNVPKALFISSIEEFVGDRSIYTILENIQLLNRKYKIMESSIKTQQECLVVKIPDIELAMETVSQRRKLLENNLHKNELYFPVADNLFAKCSSPPSNTIYLWLGANTILEYSLEEAMEVLKSNLSTAKNTIKLYQDSLDFIREQITIMDVNTARVHNYGVMQRKQSKK</sequence>
<dbReference type="GO" id="GO:0007021">
    <property type="term" value="P:tubulin complex assembly"/>
    <property type="evidence" value="ECO:0007669"/>
    <property type="project" value="TreeGrafter"/>
</dbReference>
<dbReference type="PANTHER" id="PTHR12409:SF0">
    <property type="entry name" value="PREFOLDIN SUBUNIT 3"/>
    <property type="match status" value="1"/>
</dbReference>
<accession>A0A1J4MAQ8</accession>
<dbReference type="GeneID" id="39978576"/>
<dbReference type="GO" id="GO:0015631">
    <property type="term" value="F:tubulin binding"/>
    <property type="evidence" value="ECO:0007669"/>
    <property type="project" value="TreeGrafter"/>
</dbReference>
<dbReference type="GO" id="GO:0007017">
    <property type="term" value="P:microtubule-based process"/>
    <property type="evidence" value="ECO:0007669"/>
    <property type="project" value="TreeGrafter"/>
</dbReference>
<evidence type="ECO:0000313" key="4">
    <source>
        <dbReference type="EMBL" id="OII71310.1"/>
    </source>
</evidence>
<comment type="caution">
    <text evidence="4">The sequence shown here is derived from an EMBL/GenBank/DDBJ whole genome shotgun (WGS) entry which is preliminary data.</text>
</comment>
<dbReference type="PIRSF" id="PIRSF016396">
    <property type="entry name" value="Prefoldin_subunit_3"/>
    <property type="match status" value="1"/>
</dbReference>
<evidence type="ECO:0000256" key="3">
    <source>
        <dbReference type="PIRNR" id="PIRNR016396"/>
    </source>
</evidence>
<comment type="function">
    <text evidence="3">Binds specifically to cytosolic chaperonin (c-CPN) and transfers target proteins to it. Binds to nascent polypeptide chain and promotes folding in an environment in which there are many competing pathways for nonnative proteins.</text>
</comment>
<proteinExistence type="inferred from homology"/>
<reference evidence="4 5" key="1">
    <citation type="submission" date="2016-10" db="EMBL/GenBank/DDBJ databases">
        <title>Reductive evolution of mitochondrial metabolism and differential evolution of invasion-related proteins in Cryptosporidium.</title>
        <authorList>
            <person name="Liu S."/>
            <person name="Roellig D.M."/>
            <person name="Guo Y."/>
            <person name="Li N."/>
            <person name="Frace M.A."/>
            <person name="Tang K."/>
            <person name="Zhang L."/>
            <person name="Feng Y."/>
            <person name="Xiao L."/>
        </authorList>
    </citation>
    <scope>NUCLEOTIDE SEQUENCE [LARGE SCALE GENOMIC DNA]</scope>
    <source>
        <strain evidence="4">39726</strain>
    </source>
</reference>
<dbReference type="RefSeq" id="XP_028873181.1">
    <property type="nucleotide sequence ID" value="XM_029018797.1"/>
</dbReference>
<organism evidence="4 5">
    <name type="scientific">Cryptosporidium ubiquitum</name>
    <dbReference type="NCBI Taxonomy" id="857276"/>
    <lineage>
        <taxon>Eukaryota</taxon>
        <taxon>Sar</taxon>
        <taxon>Alveolata</taxon>
        <taxon>Apicomplexa</taxon>
        <taxon>Conoidasida</taxon>
        <taxon>Coccidia</taxon>
        <taxon>Eucoccidiorida</taxon>
        <taxon>Eimeriorina</taxon>
        <taxon>Cryptosporidiidae</taxon>
        <taxon>Cryptosporidium</taxon>
    </lineage>
</organism>
<dbReference type="CDD" id="cd23156">
    <property type="entry name" value="Prefoldin_3"/>
    <property type="match status" value="1"/>
</dbReference>
<evidence type="ECO:0000256" key="2">
    <source>
        <dbReference type="ARBA" id="ARBA00023186"/>
    </source>
</evidence>
<dbReference type="GO" id="GO:0006457">
    <property type="term" value="P:protein folding"/>
    <property type="evidence" value="ECO:0007669"/>
    <property type="project" value="UniProtKB-UniRule"/>
</dbReference>
<comment type="similarity">
    <text evidence="1 3">Belongs to the prefoldin subunit alpha family.</text>
</comment>
<comment type="subunit">
    <text evidence="3">Heterohexamer of two PFD-alpha type and four PFD-beta type subunits.</text>
</comment>
<keyword evidence="2 3" id="KW-0143">Chaperone</keyword>
<dbReference type="Pfam" id="PF02996">
    <property type="entry name" value="Prefoldin"/>
    <property type="match status" value="1"/>
</dbReference>
<dbReference type="Gene3D" id="1.10.287.370">
    <property type="match status" value="1"/>
</dbReference>
<name>A0A1J4MAQ8_9CRYT</name>
<evidence type="ECO:0000313" key="5">
    <source>
        <dbReference type="Proteomes" id="UP000186176"/>
    </source>
</evidence>
<dbReference type="Proteomes" id="UP000186176">
    <property type="component" value="Unassembled WGS sequence"/>
</dbReference>
<dbReference type="SUPFAM" id="SSF46579">
    <property type="entry name" value="Prefoldin"/>
    <property type="match status" value="1"/>
</dbReference>